<dbReference type="EMBL" id="CM023481">
    <property type="protein sequence ID" value="KAH6945874.1"/>
    <property type="molecule type" value="Genomic_DNA"/>
</dbReference>
<protein>
    <submittedName>
        <fullName evidence="1">Uncharacterized protein</fullName>
    </submittedName>
</protein>
<accession>A0ACB7TIM6</accession>
<evidence type="ECO:0000313" key="2">
    <source>
        <dbReference type="Proteomes" id="UP000821845"/>
    </source>
</evidence>
<gene>
    <name evidence="1" type="ORF">HPB50_010389</name>
</gene>
<comment type="caution">
    <text evidence="1">The sequence shown here is derived from an EMBL/GenBank/DDBJ whole genome shotgun (WGS) entry which is preliminary data.</text>
</comment>
<dbReference type="Proteomes" id="UP000821845">
    <property type="component" value="Chromosome 1"/>
</dbReference>
<evidence type="ECO:0000313" key="1">
    <source>
        <dbReference type="EMBL" id="KAH6945874.1"/>
    </source>
</evidence>
<name>A0ACB7TIM6_HYAAI</name>
<organism evidence="1 2">
    <name type="scientific">Hyalomma asiaticum</name>
    <name type="common">Tick</name>
    <dbReference type="NCBI Taxonomy" id="266040"/>
    <lineage>
        <taxon>Eukaryota</taxon>
        <taxon>Metazoa</taxon>
        <taxon>Ecdysozoa</taxon>
        <taxon>Arthropoda</taxon>
        <taxon>Chelicerata</taxon>
        <taxon>Arachnida</taxon>
        <taxon>Acari</taxon>
        <taxon>Parasitiformes</taxon>
        <taxon>Ixodida</taxon>
        <taxon>Ixodoidea</taxon>
        <taxon>Ixodidae</taxon>
        <taxon>Hyalomminae</taxon>
        <taxon>Hyalomma</taxon>
    </lineage>
</organism>
<proteinExistence type="predicted"/>
<sequence length="126" mass="13751">MERLYDNDPGIAQLYEMRVGAIRTFTYRQRFDSSTTAQSAICRACGEAKESALHIVTQCVGLVPSHPDDTFCLQMLGFEAQDGGAPSSVVAITKERLRKWWCSQPGIGAARDKNSAHGNANSQSAQ</sequence>
<keyword evidence="2" id="KW-1185">Reference proteome</keyword>
<reference evidence="1" key="1">
    <citation type="submission" date="2020-05" db="EMBL/GenBank/DDBJ databases">
        <title>Large-scale comparative analyses of tick genomes elucidate their genetic diversity and vector capacities.</title>
        <authorList>
            <person name="Jia N."/>
            <person name="Wang J."/>
            <person name="Shi W."/>
            <person name="Du L."/>
            <person name="Sun Y."/>
            <person name="Zhan W."/>
            <person name="Jiang J."/>
            <person name="Wang Q."/>
            <person name="Zhang B."/>
            <person name="Ji P."/>
            <person name="Sakyi L.B."/>
            <person name="Cui X."/>
            <person name="Yuan T."/>
            <person name="Jiang B."/>
            <person name="Yang W."/>
            <person name="Lam T.T.-Y."/>
            <person name="Chang Q."/>
            <person name="Ding S."/>
            <person name="Wang X."/>
            <person name="Zhu J."/>
            <person name="Ruan X."/>
            <person name="Zhao L."/>
            <person name="Wei J."/>
            <person name="Que T."/>
            <person name="Du C."/>
            <person name="Cheng J."/>
            <person name="Dai P."/>
            <person name="Han X."/>
            <person name="Huang E."/>
            <person name="Gao Y."/>
            <person name="Liu J."/>
            <person name="Shao H."/>
            <person name="Ye R."/>
            <person name="Li L."/>
            <person name="Wei W."/>
            <person name="Wang X."/>
            <person name="Wang C."/>
            <person name="Yang T."/>
            <person name="Huo Q."/>
            <person name="Li W."/>
            <person name="Guo W."/>
            <person name="Chen H."/>
            <person name="Zhou L."/>
            <person name="Ni X."/>
            <person name="Tian J."/>
            <person name="Zhou Y."/>
            <person name="Sheng Y."/>
            <person name="Liu T."/>
            <person name="Pan Y."/>
            <person name="Xia L."/>
            <person name="Li J."/>
            <person name="Zhao F."/>
            <person name="Cao W."/>
        </authorList>
    </citation>
    <scope>NUCLEOTIDE SEQUENCE</scope>
    <source>
        <strain evidence="1">Hyas-2018</strain>
    </source>
</reference>